<dbReference type="KEGG" id="rter:IDM49_03625"/>
<keyword evidence="2" id="KW-0812">Transmembrane</keyword>
<evidence type="ECO:0000313" key="4">
    <source>
        <dbReference type="Proteomes" id="UP000516404"/>
    </source>
</evidence>
<feature type="compositionally biased region" description="Basic and acidic residues" evidence="1">
    <location>
        <begin position="142"/>
        <end position="157"/>
    </location>
</feature>
<keyword evidence="4" id="KW-1185">Reference proteome</keyword>
<dbReference type="EMBL" id="CP061539">
    <property type="protein sequence ID" value="QNV38372.1"/>
    <property type="molecule type" value="Genomic_DNA"/>
</dbReference>
<keyword evidence="2" id="KW-0472">Membrane</keyword>
<name>A0A7H2BFC6_9MICC</name>
<evidence type="ECO:0000256" key="1">
    <source>
        <dbReference type="SAM" id="MobiDB-lite"/>
    </source>
</evidence>
<dbReference type="RefSeq" id="WP_190725050.1">
    <property type="nucleotide sequence ID" value="NZ_CP061539.1"/>
</dbReference>
<sequence>MAWGWLGASSFLLVIAAVVTYIAMIRLNRSRFEPIGAEKMACDVLAQEARSSESTDIDSSFSNDERGPSRSGRLAIFGAGSLSLVLGLLFVAVAAFTNVSWAVPVCFVLVGFGSLALLRFWAVRDQRAQQERSVAYSAGIPSDHESGETVKRQDASTHSENPVSDAHSAGARVVKAKPVAASVKSLRYARTHRDFDRYENKANDLQRTATPERKVATSSTIDHRALQVEDNSWAPVQVPRPLYLDAEERFQHIELMELPEEPYARSKTLKEAASGSVRIDLDDVLNRRRA</sequence>
<proteinExistence type="predicted"/>
<organism evidence="3 4">
    <name type="scientific">Rothia terrae</name>
    <dbReference type="NCBI Taxonomy" id="396015"/>
    <lineage>
        <taxon>Bacteria</taxon>
        <taxon>Bacillati</taxon>
        <taxon>Actinomycetota</taxon>
        <taxon>Actinomycetes</taxon>
        <taxon>Micrococcales</taxon>
        <taxon>Micrococcaceae</taxon>
        <taxon>Rothia</taxon>
    </lineage>
</organism>
<dbReference type="Proteomes" id="UP000516404">
    <property type="component" value="Chromosome"/>
</dbReference>
<feature type="transmembrane region" description="Helical" evidence="2">
    <location>
        <begin position="74"/>
        <end position="95"/>
    </location>
</feature>
<feature type="region of interest" description="Disordered" evidence="1">
    <location>
        <begin position="134"/>
        <end position="172"/>
    </location>
</feature>
<dbReference type="GeneID" id="96623316"/>
<evidence type="ECO:0000313" key="3">
    <source>
        <dbReference type="EMBL" id="QNV38372.1"/>
    </source>
</evidence>
<dbReference type="AlphaFoldDB" id="A0A7H2BFC6"/>
<protein>
    <submittedName>
        <fullName evidence="3">Uncharacterized protein</fullName>
    </submittedName>
</protein>
<evidence type="ECO:0000256" key="2">
    <source>
        <dbReference type="SAM" id="Phobius"/>
    </source>
</evidence>
<reference evidence="3 4" key="1">
    <citation type="submission" date="2020-09" db="EMBL/GenBank/DDBJ databases">
        <title>Investigation of environmental microbes.</title>
        <authorList>
            <person name="Ou Y."/>
            <person name="Kang Q."/>
        </authorList>
    </citation>
    <scope>NUCLEOTIDE SEQUENCE [LARGE SCALE GENOMIC DNA]</scope>
    <source>
        <strain evidence="3 4">KJZ-14</strain>
    </source>
</reference>
<feature type="transmembrane region" description="Helical" evidence="2">
    <location>
        <begin position="6"/>
        <end position="25"/>
    </location>
</feature>
<gene>
    <name evidence="3" type="ORF">IDM49_03625</name>
</gene>
<keyword evidence="2" id="KW-1133">Transmembrane helix</keyword>
<feature type="transmembrane region" description="Helical" evidence="2">
    <location>
        <begin position="101"/>
        <end position="122"/>
    </location>
</feature>
<accession>A0A7H2BFC6</accession>